<gene>
    <name evidence="3" type="ORF">D7M11_06420</name>
</gene>
<dbReference type="RefSeq" id="WP_120746327.1">
    <property type="nucleotide sequence ID" value="NZ_RBAH01000003.1"/>
</dbReference>
<evidence type="ECO:0000259" key="1">
    <source>
        <dbReference type="Pfam" id="PF04542"/>
    </source>
</evidence>
<dbReference type="Gene3D" id="1.10.1740.10">
    <property type="match status" value="1"/>
</dbReference>
<dbReference type="Pfam" id="PF04542">
    <property type="entry name" value="Sigma70_r2"/>
    <property type="match status" value="1"/>
</dbReference>
<dbReference type="EMBL" id="RBAH01000003">
    <property type="protein sequence ID" value="RKN85960.1"/>
    <property type="molecule type" value="Genomic_DNA"/>
</dbReference>
<dbReference type="GO" id="GO:0006352">
    <property type="term" value="P:DNA-templated transcription initiation"/>
    <property type="evidence" value="ECO:0007669"/>
    <property type="project" value="InterPro"/>
</dbReference>
<dbReference type="SUPFAM" id="SSF88659">
    <property type="entry name" value="Sigma3 and sigma4 domains of RNA polymerase sigma factors"/>
    <property type="match status" value="1"/>
</dbReference>
<keyword evidence="4" id="KW-1185">Reference proteome</keyword>
<proteinExistence type="predicted"/>
<evidence type="ECO:0000259" key="2">
    <source>
        <dbReference type="Pfam" id="PF20239"/>
    </source>
</evidence>
<dbReference type="PANTHER" id="PTHR47756">
    <property type="entry name" value="BLL6612 PROTEIN-RELATED"/>
    <property type="match status" value="1"/>
</dbReference>
<dbReference type="Pfam" id="PF20239">
    <property type="entry name" value="DUF6596"/>
    <property type="match status" value="1"/>
</dbReference>
<protein>
    <submittedName>
        <fullName evidence="3">RNA polymerase subunit sigma-70</fullName>
    </submittedName>
</protein>
<dbReference type="GO" id="GO:0003700">
    <property type="term" value="F:DNA-binding transcription factor activity"/>
    <property type="evidence" value="ECO:0007669"/>
    <property type="project" value="InterPro"/>
</dbReference>
<accession>A0A3B0CLV9</accession>
<comment type="caution">
    <text evidence="3">The sequence shown here is derived from an EMBL/GenBank/DDBJ whole genome shotgun (WGS) entry which is preliminary data.</text>
</comment>
<reference evidence="3 4" key="1">
    <citation type="journal article" date="2007" name="Int. J. Syst. Evol. Microbiol.">
        <title>Paenibacillus ginsengarvi sp. nov., isolated from soil from ginseng cultivation.</title>
        <authorList>
            <person name="Yoon M.H."/>
            <person name="Ten L.N."/>
            <person name="Im W.T."/>
        </authorList>
    </citation>
    <scope>NUCLEOTIDE SEQUENCE [LARGE SCALE GENOMIC DNA]</scope>
    <source>
        <strain evidence="3 4">KCTC 13059</strain>
    </source>
</reference>
<dbReference type="InterPro" id="IPR013325">
    <property type="entry name" value="RNA_pol_sigma_r2"/>
</dbReference>
<feature type="domain" description="DUF6596" evidence="2">
    <location>
        <begin position="179"/>
        <end position="280"/>
    </location>
</feature>
<dbReference type="InterPro" id="IPR007627">
    <property type="entry name" value="RNA_pol_sigma70_r2"/>
</dbReference>
<organism evidence="3 4">
    <name type="scientific">Paenibacillus ginsengarvi</name>
    <dbReference type="NCBI Taxonomy" id="400777"/>
    <lineage>
        <taxon>Bacteria</taxon>
        <taxon>Bacillati</taxon>
        <taxon>Bacillota</taxon>
        <taxon>Bacilli</taxon>
        <taxon>Bacillales</taxon>
        <taxon>Paenibacillaceae</taxon>
        <taxon>Paenibacillus</taxon>
    </lineage>
</organism>
<dbReference type="AlphaFoldDB" id="A0A3B0CLV9"/>
<name>A0A3B0CLV9_9BACL</name>
<evidence type="ECO:0000313" key="4">
    <source>
        <dbReference type="Proteomes" id="UP000282311"/>
    </source>
</evidence>
<feature type="domain" description="RNA polymerase sigma-70 region 2" evidence="1">
    <location>
        <begin position="14"/>
        <end position="74"/>
    </location>
</feature>
<evidence type="ECO:0000313" key="3">
    <source>
        <dbReference type="EMBL" id="RKN85960.1"/>
    </source>
</evidence>
<dbReference type="Proteomes" id="UP000282311">
    <property type="component" value="Unassembled WGS sequence"/>
</dbReference>
<sequence>METNQVIEAAARDAYGRLLSYLAVHWRDLQAVEDALGDAFLAALETWPKVGIPDKPEAWLVTAARRRLIDRARRIRISESALPTLLAMSEDAQRLNSASVAFPDERLRMMFLCTHPAIEPAMRTPLMLQTVLGIDAARIASAFIVKPSTMSQRLTRAKAKIRAERLLFEMPDADEIPDRLDAVLEAIYAAYGSGWGEAAMADSPRRGLTAEAIHLGKLLLPFAPREPEIYGLLALMLHCEARREARYDDEGNYVPLSEQSCMQWEQGMIVEAERYLHTAAQTGGIGRFQLMAAIQSVHAQRLWTGRTEWEAIAQLYEGLVRKHPTLGALVGRAAAVAEAYGAERGMILLEAIPPGEAAEYQPYWALAGYLYKQMNRKEEARSAYSRSIGLSTDASVRQFLNNQASTI</sequence>
<dbReference type="PANTHER" id="PTHR47756:SF2">
    <property type="entry name" value="BLL6612 PROTEIN"/>
    <property type="match status" value="1"/>
</dbReference>
<dbReference type="InterPro" id="IPR046531">
    <property type="entry name" value="DUF6596"/>
</dbReference>
<dbReference type="InterPro" id="IPR013324">
    <property type="entry name" value="RNA_pol_sigma_r3/r4-like"/>
</dbReference>
<dbReference type="OrthoDB" id="9780299at2"/>
<dbReference type="SUPFAM" id="SSF88946">
    <property type="entry name" value="Sigma2 domain of RNA polymerase sigma factors"/>
    <property type="match status" value="1"/>
</dbReference>